<reference evidence="1 2" key="1">
    <citation type="journal article" date="2016" name="Nat. Biotechnol.">
        <title>Measurement of bacterial replication rates in microbial communities.</title>
        <authorList>
            <person name="Brown C.T."/>
            <person name="Olm M.R."/>
            <person name="Thomas B.C."/>
            <person name="Banfield J.F."/>
        </authorList>
    </citation>
    <scope>NUCLEOTIDE SEQUENCE [LARGE SCALE GENOMIC DNA]</scope>
    <source>
        <strain evidence="1">CAG:67_53_122</strain>
    </source>
</reference>
<dbReference type="STRING" id="28117.BHV66_09085"/>
<evidence type="ECO:0000313" key="2">
    <source>
        <dbReference type="Proteomes" id="UP000187417"/>
    </source>
</evidence>
<dbReference type="AlphaFoldDB" id="A0A1Q6F3P9"/>
<proteinExistence type="predicted"/>
<gene>
    <name evidence="1" type="ORF">BHV66_09085</name>
</gene>
<name>A0A1Q6F3P9_9BACT</name>
<protein>
    <recommendedName>
        <fullName evidence="3">Phage tail protein</fullName>
    </recommendedName>
</protein>
<dbReference type="Proteomes" id="UP000187417">
    <property type="component" value="Unassembled WGS sequence"/>
</dbReference>
<evidence type="ECO:0000313" key="1">
    <source>
        <dbReference type="EMBL" id="OKY93507.1"/>
    </source>
</evidence>
<comment type="caution">
    <text evidence="1">The sequence shown here is derived from an EMBL/GenBank/DDBJ whole genome shotgun (WGS) entry which is preliminary data.</text>
</comment>
<organism evidence="1 2">
    <name type="scientific">Alistipes putredinis</name>
    <dbReference type="NCBI Taxonomy" id="28117"/>
    <lineage>
        <taxon>Bacteria</taxon>
        <taxon>Pseudomonadati</taxon>
        <taxon>Bacteroidota</taxon>
        <taxon>Bacteroidia</taxon>
        <taxon>Bacteroidales</taxon>
        <taxon>Rikenellaceae</taxon>
        <taxon>Alistipes</taxon>
    </lineage>
</organism>
<evidence type="ECO:0008006" key="3">
    <source>
        <dbReference type="Google" id="ProtNLM"/>
    </source>
</evidence>
<accession>A0A1Q6F3P9</accession>
<dbReference type="RefSeq" id="WP_215721454.1">
    <property type="nucleotide sequence ID" value="NZ_DBGEIG010000031.1"/>
</dbReference>
<dbReference type="EMBL" id="MNQH01000035">
    <property type="protein sequence ID" value="OKY93507.1"/>
    <property type="molecule type" value="Genomic_DNA"/>
</dbReference>
<sequence>MATITAVGIKNIWYADPAKVTGDLTGTLLGTILKDPTTKKVPNVHQDTWSLDEAEPSTTQYKNQLTDGIYRQSKEMGEVTMNFAIGQYDYETKAAFMGGTGTETTWKRARGVTNIEKCMVALTEDDQYCVFPKASIVARNAETDDAVAISVVATALEPDNTDVSSEYWFDASEVTDAASIMSVSSK</sequence>